<keyword evidence="2 4" id="KW-0238">DNA-binding</keyword>
<sequence length="205" mass="23238">MARPNTNHEKKKLELLDIAEKLFIEKGYEQTSIEDILSASGISKGGFYHYFKSKEDILCSSIERLMDDAVNFLKPAVDNPKLNAVEKFKLFNKQKNKFQSSKLEYAGLLAKLMQSDIFQYKYIVSSSQKIVPLFAEIIKQGVNEEVFHVKHPLETADILIRAIVGVSSSAYYNDYMETSEAQECYMEALQNIVIGALGADKALFM</sequence>
<name>A0A0P8WC58_9CLOT</name>
<evidence type="ECO:0000313" key="6">
    <source>
        <dbReference type="EMBL" id="KPU46329.1"/>
    </source>
</evidence>
<evidence type="ECO:0000313" key="7">
    <source>
        <dbReference type="Proteomes" id="UP000050326"/>
    </source>
</evidence>
<evidence type="ECO:0000256" key="1">
    <source>
        <dbReference type="ARBA" id="ARBA00023015"/>
    </source>
</evidence>
<dbReference type="SUPFAM" id="SSF46689">
    <property type="entry name" value="Homeodomain-like"/>
    <property type="match status" value="1"/>
</dbReference>
<proteinExistence type="predicted"/>
<dbReference type="InterPro" id="IPR001647">
    <property type="entry name" value="HTH_TetR"/>
</dbReference>
<dbReference type="PANTHER" id="PTHR43479">
    <property type="entry name" value="ACREF/ENVCD OPERON REPRESSOR-RELATED"/>
    <property type="match status" value="1"/>
</dbReference>
<dbReference type="InterPro" id="IPR023772">
    <property type="entry name" value="DNA-bd_HTH_TetR-type_CS"/>
</dbReference>
<dbReference type="Pfam" id="PF21303">
    <property type="entry name" value="TetR_C_39"/>
    <property type="match status" value="1"/>
</dbReference>
<accession>A0A0P8WC58</accession>
<dbReference type="Proteomes" id="UP000050326">
    <property type="component" value="Unassembled WGS sequence"/>
</dbReference>
<dbReference type="InterPro" id="IPR050624">
    <property type="entry name" value="HTH-type_Tx_Regulator"/>
</dbReference>
<feature type="DNA-binding region" description="H-T-H motif" evidence="4">
    <location>
        <begin position="32"/>
        <end position="51"/>
    </location>
</feature>
<dbReference type="PANTHER" id="PTHR43479:SF11">
    <property type="entry name" value="ACREF_ENVCD OPERON REPRESSOR-RELATED"/>
    <property type="match status" value="1"/>
</dbReference>
<feature type="domain" description="HTH tetR-type" evidence="5">
    <location>
        <begin position="9"/>
        <end position="69"/>
    </location>
</feature>
<dbReference type="FunFam" id="1.10.10.60:FF:000141">
    <property type="entry name" value="TetR family transcriptional regulator"/>
    <property type="match status" value="1"/>
</dbReference>
<dbReference type="GO" id="GO:0045892">
    <property type="term" value="P:negative regulation of DNA-templated transcription"/>
    <property type="evidence" value="ECO:0007669"/>
    <property type="project" value="UniProtKB-ARBA"/>
</dbReference>
<dbReference type="PATRIC" id="fig|36849.3.peg.64"/>
<evidence type="ECO:0000256" key="2">
    <source>
        <dbReference type="ARBA" id="ARBA00023125"/>
    </source>
</evidence>
<evidence type="ECO:0000256" key="3">
    <source>
        <dbReference type="ARBA" id="ARBA00023163"/>
    </source>
</evidence>
<dbReference type="InterPro" id="IPR049149">
    <property type="entry name" value="TetR/AcrR_C"/>
</dbReference>
<dbReference type="OrthoDB" id="9814200at2"/>
<keyword evidence="1" id="KW-0805">Transcription regulation</keyword>
<evidence type="ECO:0000259" key="5">
    <source>
        <dbReference type="PROSITE" id="PS50977"/>
    </source>
</evidence>
<dbReference type="PROSITE" id="PS01081">
    <property type="entry name" value="HTH_TETR_1"/>
    <property type="match status" value="1"/>
</dbReference>
<dbReference type="PRINTS" id="PR00455">
    <property type="entry name" value="HTHTETR"/>
</dbReference>
<gene>
    <name evidence="6" type="primary">yfiR</name>
    <name evidence="6" type="ORF">OXPF_00570</name>
</gene>
<dbReference type="PROSITE" id="PS50977">
    <property type="entry name" value="HTH_TETR_2"/>
    <property type="match status" value="1"/>
</dbReference>
<comment type="caution">
    <text evidence="6">The sequence shown here is derived from an EMBL/GenBank/DDBJ whole genome shotgun (WGS) entry which is preliminary data.</text>
</comment>
<protein>
    <submittedName>
        <fullName evidence="6">Putative HTH-type transcriptional regulator YfiR</fullName>
    </submittedName>
</protein>
<dbReference type="RefSeq" id="WP_054873221.1">
    <property type="nucleotide sequence ID" value="NZ_LKET01000006.1"/>
</dbReference>
<evidence type="ECO:0000256" key="4">
    <source>
        <dbReference type="PROSITE-ProRule" id="PRU00335"/>
    </source>
</evidence>
<dbReference type="EMBL" id="LKET01000006">
    <property type="protein sequence ID" value="KPU46329.1"/>
    <property type="molecule type" value="Genomic_DNA"/>
</dbReference>
<dbReference type="Pfam" id="PF00440">
    <property type="entry name" value="TetR_N"/>
    <property type="match status" value="1"/>
</dbReference>
<dbReference type="Gene3D" id="1.10.357.10">
    <property type="entry name" value="Tetracycline Repressor, domain 2"/>
    <property type="match status" value="1"/>
</dbReference>
<dbReference type="AlphaFoldDB" id="A0A0P8WC58"/>
<reference evidence="6 7" key="1">
    <citation type="submission" date="2015-09" db="EMBL/GenBank/DDBJ databases">
        <title>Genome sequence of Oxobacter pfennigii DSM 3222.</title>
        <authorList>
            <person name="Poehlein A."/>
            <person name="Bengelsdorf F.R."/>
            <person name="Schiel-Bengelsdorf B."/>
            <person name="Duerre P."/>
            <person name="Daniel R."/>
        </authorList>
    </citation>
    <scope>NUCLEOTIDE SEQUENCE [LARGE SCALE GENOMIC DNA]</scope>
    <source>
        <strain evidence="6 7">DSM 3222</strain>
    </source>
</reference>
<dbReference type="STRING" id="36849.OXPF_00570"/>
<dbReference type="InterPro" id="IPR009057">
    <property type="entry name" value="Homeodomain-like_sf"/>
</dbReference>
<keyword evidence="7" id="KW-1185">Reference proteome</keyword>
<organism evidence="6 7">
    <name type="scientific">Oxobacter pfennigii</name>
    <dbReference type="NCBI Taxonomy" id="36849"/>
    <lineage>
        <taxon>Bacteria</taxon>
        <taxon>Bacillati</taxon>
        <taxon>Bacillota</taxon>
        <taxon>Clostridia</taxon>
        <taxon>Eubacteriales</taxon>
        <taxon>Clostridiaceae</taxon>
        <taxon>Oxobacter</taxon>
    </lineage>
</organism>
<keyword evidence="3" id="KW-0804">Transcription</keyword>
<dbReference type="GO" id="GO:0003677">
    <property type="term" value="F:DNA binding"/>
    <property type="evidence" value="ECO:0007669"/>
    <property type="project" value="UniProtKB-UniRule"/>
</dbReference>